<feature type="region of interest" description="Disordered" evidence="3">
    <location>
        <begin position="159"/>
        <end position="189"/>
    </location>
</feature>
<dbReference type="InterPro" id="IPR002110">
    <property type="entry name" value="Ankyrin_rpt"/>
</dbReference>
<feature type="repeat" description="ANK" evidence="2">
    <location>
        <begin position="958"/>
        <end position="990"/>
    </location>
</feature>
<dbReference type="Gene3D" id="1.25.40.20">
    <property type="entry name" value="Ankyrin repeat-containing domain"/>
    <property type="match status" value="3"/>
</dbReference>
<dbReference type="Pfam" id="PF24883">
    <property type="entry name" value="NPHP3_N"/>
    <property type="match status" value="1"/>
</dbReference>
<evidence type="ECO:0000256" key="2">
    <source>
        <dbReference type="PROSITE-ProRule" id="PRU00023"/>
    </source>
</evidence>
<dbReference type="Gene3D" id="3.40.50.1580">
    <property type="entry name" value="Nucleoside phosphorylase domain"/>
    <property type="match status" value="1"/>
</dbReference>
<dbReference type="GO" id="GO:0009116">
    <property type="term" value="P:nucleoside metabolic process"/>
    <property type="evidence" value="ECO:0007669"/>
    <property type="project" value="InterPro"/>
</dbReference>
<evidence type="ECO:0000313" key="7">
    <source>
        <dbReference type="Proteomes" id="UP000813444"/>
    </source>
</evidence>
<evidence type="ECO:0008006" key="8">
    <source>
        <dbReference type="Google" id="ProtNLM"/>
    </source>
</evidence>
<evidence type="ECO:0000259" key="5">
    <source>
        <dbReference type="Pfam" id="PF24883"/>
    </source>
</evidence>
<feature type="repeat" description="ANK" evidence="2">
    <location>
        <begin position="1024"/>
        <end position="1056"/>
    </location>
</feature>
<feature type="repeat" description="ANK" evidence="2">
    <location>
        <begin position="991"/>
        <end position="1023"/>
    </location>
</feature>
<dbReference type="Gene3D" id="3.40.50.300">
    <property type="entry name" value="P-loop containing nucleotide triphosphate hydrolases"/>
    <property type="match status" value="1"/>
</dbReference>
<feature type="domain" description="Nephrocystin 3-like N-terminal" evidence="5">
    <location>
        <begin position="371"/>
        <end position="545"/>
    </location>
</feature>
<keyword evidence="2" id="KW-0040">ANK repeat</keyword>
<dbReference type="Proteomes" id="UP000813444">
    <property type="component" value="Unassembled WGS sequence"/>
</dbReference>
<dbReference type="SMART" id="SM00248">
    <property type="entry name" value="ANK"/>
    <property type="match status" value="9"/>
</dbReference>
<feature type="repeat" description="ANK" evidence="2">
    <location>
        <begin position="1057"/>
        <end position="1089"/>
    </location>
</feature>
<keyword evidence="7" id="KW-1185">Reference proteome</keyword>
<feature type="repeat" description="ANK" evidence="2">
    <location>
        <begin position="1123"/>
        <end position="1155"/>
    </location>
</feature>
<evidence type="ECO:0000256" key="1">
    <source>
        <dbReference type="ARBA" id="ARBA00022737"/>
    </source>
</evidence>
<dbReference type="InterPro" id="IPR056884">
    <property type="entry name" value="NPHP3-like_N"/>
</dbReference>
<dbReference type="SUPFAM" id="SSF52540">
    <property type="entry name" value="P-loop containing nucleoside triphosphate hydrolases"/>
    <property type="match status" value="1"/>
</dbReference>
<accession>A0A8K0SYQ1</accession>
<protein>
    <recommendedName>
        <fullName evidence="8">Nucleoside phosphorylase domain-containing protein</fullName>
    </recommendedName>
</protein>
<dbReference type="PANTHER" id="PTHR46082">
    <property type="entry name" value="ATP/GTP-BINDING PROTEIN-RELATED"/>
    <property type="match status" value="1"/>
</dbReference>
<dbReference type="InterPro" id="IPR027417">
    <property type="entry name" value="P-loop_NTPase"/>
</dbReference>
<dbReference type="InterPro" id="IPR035994">
    <property type="entry name" value="Nucleoside_phosphorylase_sf"/>
</dbReference>
<feature type="repeat" description="ANK" evidence="2">
    <location>
        <begin position="1090"/>
        <end position="1122"/>
    </location>
</feature>
<name>A0A8K0SYQ1_9HYPO</name>
<feature type="domain" description="Nucleoside phosphorylase" evidence="4">
    <location>
        <begin position="22"/>
        <end position="295"/>
    </location>
</feature>
<sequence length="1185" mass="131949">MLSYMLNYAWIATARARHEDYTIAWICALPLELAASRAMLDEEHRQLPIQTGDDNTYVLGHIDQHNIVMACLPGQYGTNNAAIVATNLKRSFPRILATLMVGIGGGSPSQADLRLGDVVVGTRVMQYDMGKVVVHGRFQETADAKTPAPLLNSAVSNLRSRHGPYHSSSRMTSLLQSKLPSHPRPSQPDRLFQSTYEHLPNATSCDECDSTRLQLRGQRPSDQPKIHYGVIASANRVMKNGKTRDDIARRHSALCFEMEAAGMMDNLHCLPIRGICDYSDSHKNKEWQDYAAATAAAYARELLEVLPPSYREIGRATAFCTGKRPGSPTDDDALKERQRLPEERRQRLLKSLDFPQIDARKTNIGSTYARTCRWLLTHPAYLEWLEPAKQSQNHGFLWMRGKPGAGKSTMMKFAYLNTKKKYENPSTAVASFFFNARGDYLEKSIAGMYRSLLMQLFTSFSDLQSGLDDTDIVPRNQQGCPDLSVLKELLRSAVMTLGQRSFTCFIDALDECDEQEVRDMVQFFEDLAENTADEGIQFRICFSSRPYPYIDIRQGILFTLEDESGHADDLAQYVKNHLSITNPSLFADLQSEILSKAAGVFMWIVLVVGILNKESAGGALAIRTKLSTIPPKLSDLFRSMLTRDQDKPEWLLLCVLWILCAKRPLNPAEFRHALWAGLLEQKDQVDPEVPDVANMDDCVKLVTNSSKGLAEVTKSNQPTVQFIHESVRDFLVKDKGLQDLWPDIGFEWEGPSHNILKRCCTAYLNHPTIRAILNDLDRRDDDGNARAGHTEVNRYSFLEYAYQQVLHHADIAALVIPQDDFLSQFFAPGWIGLVNFFESFNRQYGSDATPLYVLAAKGCGNLIRTQMKRDSPAYIPEEIYEHPLFAALANGHRDAVAALLNLPSTTHDGVDVTEGLKYGKELNYKGRTLLSWAAQESSLAILRILIHGGANPDEVDREGLTPLLRAVRSGHEAVARLLIDRGADANSKDSNGWTALSWASENGYEAMAWLLIDRGADVNAKSYIGWTALIFASEKGYEAIARLLIDRGADVNAKSHGGRTALICASEKGYEAIARLLIDRGADVNAKSHNGSTALIMASQRGHTAVARLLIDRGADINARSCNGWSALILASEQGNEEIVRLLIDKGADVYVKGWNGETPLILAIRYGHKDVVQLLRCVQGEEEN</sequence>
<feature type="compositionally biased region" description="Polar residues" evidence="3">
    <location>
        <begin position="166"/>
        <end position="179"/>
    </location>
</feature>
<dbReference type="PROSITE" id="PS50297">
    <property type="entry name" value="ANK_REP_REGION"/>
    <property type="match status" value="8"/>
</dbReference>
<dbReference type="SUPFAM" id="SSF48403">
    <property type="entry name" value="Ankyrin repeat"/>
    <property type="match status" value="1"/>
</dbReference>
<dbReference type="Pfam" id="PF01048">
    <property type="entry name" value="PNP_UDP_1"/>
    <property type="match status" value="1"/>
</dbReference>
<proteinExistence type="predicted"/>
<organism evidence="6 7">
    <name type="scientific">Stachybotrys elegans</name>
    <dbReference type="NCBI Taxonomy" id="80388"/>
    <lineage>
        <taxon>Eukaryota</taxon>
        <taxon>Fungi</taxon>
        <taxon>Dikarya</taxon>
        <taxon>Ascomycota</taxon>
        <taxon>Pezizomycotina</taxon>
        <taxon>Sordariomycetes</taxon>
        <taxon>Hypocreomycetidae</taxon>
        <taxon>Hypocreales</taxon>
        <taxon>Stachybotryaceae</taxon>
        <taxon>Stachybotrys</taxon>
    </lineage>
</organism>
<dbReference type="PROSITE" id="PS50088">
    <property type="entry name" value="ANK_REPEAT"/>
    <property type="match status" value="8"/>
</dbReference>
<dbReference type="Pfam" id="PF12796">
    <property type="entry name" value="Ank_2"/>
    <property type="match status" value="3"/>
</dbReference>
<evidence type="ECO:0000313" key="6">
    <source>
        <dbReference type="EMBL" id="KAH7325656.1"/>
    </source>
</evidence>
<dbReference type="PRINTS" id="PR01415">
    <property type="entry name" value="ANKYRIN"/>
</dbReference>
<dbReference type="OrthoDB" id="194358at2759"/>
<reference evidence="6" key="1">
    <citation type="journal article" date="2021" name="Nat. Commun.">
        <title>Genetic determinants of endophytism in the Arabidopsis root mycobiome.</title>
        <authorList>
            <person name="Mesny F."/>
            <person name="Miyauchi S."/>
            <person name="Thiergart T."/>
            <person name="Pickel B."/>
            <person name="Atanasova L."/>
            <person name="Karlsson M."/>
            <person name="Huettel B."/>
            <person name="Barry K.W."/>
            <person name="Haridas S."/>
            <person name="Chen C."/>
            <person name="Bauer D."/>
            <person name="Andreopoulos W."/>
            <person name="Pangilinan J."/>
            <person name="LaButti K."/>
            <person name="Riley R."/>
            <person name="Lipzen A."/>
            <person name="Clum A."/>
            <person name="Drula E."/>
            <person name="Henrissat B."/>
            <person name="Kohler A."/>
            <person name="Grigoriev I.V."/>
            <person name="Martin F.M."/>
            <person name="Hacquard S."/>
        </authorList>
    </citation>
    <scope>NUCLEOTIDE SEQUENCE</scope>
    <source>
        <strain evidence="6">MPI-CAGE-CH-0235</strain>
    </source>
</reference>
<keyword evidence="1" id="KW-0677">Repeat</keyword>
<feature type="repeat" description="ANK" evidence="2">
    <location>
        <begin position="1156"/>
        <end position="1176"/>
    </location>
</feature>
<feature type="repeat" description="ANK" evidence="2">
    <location>
        <begin position="925"/>
        <end position="957"/>
    </location>
</feature>
<dbReference type="InterPro" id="IPR036770">
    <property type="entry name" value="Ankyrin_rpt-contain_sf"/>
</dbReference>
<dbReference type="AlphaFoldDB" id="A0A8K0SYQ1"/>
<dbReference type="EMBL" id="JAGPNK010000002">
    <property type="protein sequence ID" value="KAH7325656.1"/>
    <property type="molecule type" value="Genomic_DNA"/>
</dbReference>
<comment type="caution">
    <text evidence="6">The sequence shown here is derived from an EMBL/GenBank/DDBJ whole genome shotgun (WGS) entry which is preliminary data.</text>
</comment>
<evidence type="ECO:0000256" key="3">
    <source>
        <dbReference type="SAM" id="MobiDB-lite"/>
    </source>
</evidence>
<dbReference type="InterPro" id="IPR000845">
    <property type="entry name" value="Nucleoside_phosphorylase_d"/>
</dbReference>
<dbReference type="PANTHER" id="PTHR46082:SF11">
    <property type="entry name" value="AAA+ ATPASE DOMAIN-CONTAINING PROTEIN-RELATED"/>
    <property type="match status" value="1"/>
</dbReference>
<dbReference type="SUPFAM" id="SSF53167">
    <property type="entry name" value="Purine and uridine phosphorylases"/>
    <property type="match status" value="1"/>
</dbReference>
<dbReference type="GO" id="GO:0003824">
    <property type="term" value="F:catalytic activity"/>
    <property type="evidence" value="ECO:0007669"/>
    <property type="project" value="InterPro"/>
</dbReference>
<dbReference type="InterPro" id="IPR053137">
    <property type="entry name" value="NLR-like"/>
</dbReference>
<evidence type="ECO:0000259" key="4">
    <source>
        <dbReference type="Pfam" id="PF01048"/>
    </source>
</evidence>
<gene>
    <name evidence="6" type="ORF">B0I35DRAFT_493569</name>
</gene>